<accession>A0A917Q7N0</accession>
<reference evidence="2" key="2">
    <citation type="submission" date="2020-09" db="EMBL/GenBank/DDBJ databases">
        <authorList>
            <person name="Sun Q."/>
            <person name="Zhou Y."/>
        </authorList>
    </citation>
    <scope>NUCLEOTIDE SEQUENCE</scope>
    <source>
        <strain evidence="2">CGMCC 4.7278</strain>
    </source>
</reference>
<evidence type="ECO:0000313" key="2">
    <source>
        <dbReference type="EMBL" id="GGK34576.1"/>
    </source>
</evidence>
<dbReference type="RefSeq" id="WP_188828324.1">
    <property type="nucleotide sequence ID" value="NZ_BMMW01000001.1"/>
</dbReference>
<dbReference type="Proteomes" id="UP000612956">
    <property type="component" value="Unassembled WGS sequence"/>
</dbReference>
<feature type="region of interest" description="Disordered" evidence="1">
    <location>
        <begin position="1"/>
        <end position="59"/>
    </location>
</feature>
<dbReference type="EMBL" id="BMMW01000001">
    <property type="protein sequence ID" value="GGK34576.1"/>
    <property type="molecule type" value="Genomic_DNA"/>
</dbReference>
<gene>
    <name evidence="2" type="ORF">GCM10011591_02770</name>
</gene>
<evidence type="ECO:0000256" key="1">
    <source>
        <dbReference type="SAM" id="MobiDB-lite"/>
    </source>
</evidence>
<organism evidence="2 3">
    <name type="scientific">Nocardia camponoti</name>
    <dbReference type="NCBI Taxonomy" id="1616106"/>
    <lineage>
        <taxon>Bacteria</taxon>
        <taxon>Bacillati</taxon>
        <taxon>Actinomycetota</taxon>
        <taxon>Actinomycetes</taxon>
        <taxon>Mycobacteriales</taxon>
        <taxon>Nocardiaceae</taxon>
        <taxon>Nocardia</taxon>
    </lineage>
</organism>
<protein>
    <submittedName>
        <fullName evidence="2">Uncharacterized protein</fullName>
    </submittedName>
</protein>
<name>A0A917Q7N0_9NOCA</name>
<proteinExistence type="predicted"/>
<comment type="caution">
    <text evidence="2">The sequence shown here is derived from an EMBL/GenBank/DDBJ whole genome shotgun (WGS) entry which is preliminary data.</text>
</comment>
<keyword evidence="3" id="KW-1185">Reference proteome</keyword>
<evidence type="ECO:0000313" key="3">
    <source>
        <dbReference type="Proteomes" id="UP000612956"/>
    </source>
</evidence>
<sequence length="59" mass="6048">MGIMGELFPGQKLGSEAGGDSDGQDHPRVDLDLSAGVIRITPVAEQPASAPDAPETDET</sequence>
<dbReference type="AlphaFoldDB" id="A0A917Q7N0"/>
<reference evidence="2" key="1">
    <citation type="journal article" date="2014" name="Int. J. Syst. Evol. Microbiol.">
        <title>Complete genome sequence of Corynebacterium casei LMG S-19264T (=DSM 44701T), isolated from a smear-ripened cheese.</title>
        <authorList>
            <consortium name="US DOE Joint Genome Institute (JGI-PGF)"/>
            <person name="Walter F."/>
            <person name="Albersmeier A."/>
            <person name="Kalinowski J."/>
            <person name="Ruckert C."/>
        </authorList>
    </citation>
    <scope>NUCLEOTIDE SEQUENCE</scope>
    <source>
        <strain evidence="2">CGMCC 4.7278</strain>
    </source>
</reference>